<sequence length="95" mass="10609">MNPLMMLTPEVLRHRDAARKLVQLRDQLVGLGIAAETRENDSTLMVPRPEPGLPIWVVIEHGGTFYSWDAGQQRHPAHDPQGAALALAKLVERPR</sequence>
<organism evidence="1 2">
    <name type="scientific">Nonomuraea polychroma</name>
    <dbReference type="NCBI Taxonomy" id="46176"/>
    <lineage>
        <taxon>Bacteria</taxon>
        <taxon>Bacillati</taxon>
        <taxon>Actinomycetota</taxon>
        <taxon>Actinomycetes</taxon>
        <taxon>Streptosporangiales</taxon>
        <taxon>Streptosporangiaceae</taxon>
        <taxon>Nonomuraea</taxon>
    </lineage>
</organism>
<proteinExistence type="predicted"/>
<evidence type="ECO:0000313" key="1">
    <source>
        <dbReference type="EMBL" id="RVX46047.1"/>
    </source>
</evidence>
<keyword evidence="2" id="KW-1185">Reference proteome</keyword>
<gene>
    <name evidence="1" type="ORF">EDD27_8889</name>
</gene>
<dbReference type="Proteomes" id="UP000284824">
    <property type="component" value="Unassembled WGS sequence"/>
</dbReference>
<dbReference type="AlphaFoldDB" id="A0A438MJK2"/>
<name>A0A438MJK2_9ACTN</name>
<accession>A0A438MJK2</accession>
<reference evidence="1 2" key="1">
    <citation type="submission" date="2019-01" db="EMBL/GenBank/DDBJ databases">
        <title>Sequencing the genomes of 1000 actinobacteria strains.</title>
        <authorList>
            <person name="Klenk H.-P."/>
        </authorList>
    </citation>
    <scope>NUCLEOTIDE SEQUENCE [LARGE SCALE GENOMIC DNA]</scope>
    <source>
        <strain evidence="1 2">DSM 43925</strain>
    </source>
</reference>
<dbReference type="OrthoDB" id="3536792at2"/>
<comment type="caution">
    <text evidence="1">The sequence shown here is derived from an EMBL/GenBank/DDBJ whole genome shotgun (WGS) entry which is preliminary data.</text>
</comment>
<evidence type="ECO:0000313" key="2">
    <source>
        <dbReference type="Proteomes" id="UP000284824"/>
    </source>
</evidence>
<protein>
    <submittedName>
        <fullName evidence="1">Uncharacterized protein</fullName>
    </submittedName>
</protein>
<dbReference type="EMBL" id="SAUN01000001">
    <property type="protein sequence ID" value="RVX46047.1"/>
    <property type="molecule type" value="Genomic_DNA"/>
</dbReference>